<dbReference type="PANTHER" id="PTHR12145:SF36">
    <property type="entry name" value="MANNAN ENDO-1,6-ALPHA-MANNOSIDASE DCW1"/>
    <property type="match status" value="1"/>
</dbReference>
<keyword evidence="8" id="KW-0325">Glycoprotein</keyword>
<keyword evidence="12" id="KW-0812">Transmembrane</keyword>
<evidence type="ECO:0000256" key="5">
    <source>
        <dbReference type="ARBA" id="ARBA00022729"/>
    </source>
</evidence>
<reference evidence="15" key="2">
    <citation type="submission" date="2014-08" db="EMBL/GenBank/DDBJ databases">
        <title>Exploiting Issatchenkia orientalis SD108 for Succinic Acid Production.</title>
        <authorList>
            <person name="Xiao H."/>
            <person name="Shao Z."/>
            <person name="Jiang Y."/>
            <person name="Dole S."/>
            <person name="Zhao H."/>
        </authorList>
    </citation>
    <scope>NUCLEOTIDE SEQUENCE [LARGE SCALE GENOMIC DNA]</scope>
    <source>
        <strain evidence="15">SD108</strain>
    </source>
</reference>
<protein>
    <recommendedName>
        <fullName evidence="4 11">Mannan endo-1,6-alpha-mannosidase</fullName>
        <ecNumber evidence="4 11">3.2.1.101</ecNumber>
    </recommendedName>
</protein>
<dbReference type="SUPFAM" id="SSF48208">
    <property type="entry name" value="Six-hairpin glycosidases"/>
    <property type="match status" value="1"/>
</dbReference>
<sequence length="449" mass="51070">MKLGLISTLLVTLFSYNVKAIDLDVTSDDSIDSACALIASGLMDYYWGKDYGGTIGMFTHPYYWWEAGGAFGSMIDYWYYFDNDTYNDVVIQSLLYQRGDDNNFMPLNQTTTEGNDDQVFWGIAAIQAAERNFTNPGSQYPSWFELATATFNTMKNRWDEGSCGGGLRWQIFPWNNGYDYKNTVSNAGLFHLGARLLRYTGNESYYHDWCDRTYDWMVDIGFINETKWAAYDGANIESNCQNRTPYLWTYNYALIISGCAYMYNYTGEQKWHDRVMGFVQGTKIFFDEHGVMYESACMRVHTCKTDQRSFRAYFARMLALTAVLVPDSYDEIYSRLETSAKAVAQSCVGGYDHHTCGMNWSYPGWDQYYGLGEQMSSLEVVQSLMIKEKRRLLTLQDGATSDGFPDFGNSTALPTQKALDLNRGDTAGAAIITVVILIPTILLGYYVIV</sequence>
<dbReference type="Gene3D" id="1.50.10.20">
    <property type="match status" value="1"/>
</dbReference>
<evidence type="ECO:0000256" key="6">
    <source>
        <dbReference type="ARBA" id="ARBA00022801"/>
    </source>
</evidence>
<evidence type="ECO:0000256" key="13">
    <source>
        <dbReference type="SAM" id="SignalP"/>
    </source>
</evidence>
<evidence type="ECO:0000256" key="12">
    <source>
        <dbReference type="SAM" id="Phobius"/>
    </source>
</evidence>
<keyword evidence="21" id="KW-1185">Reference proteome</keyword>
<evidence type="ECO:0000313" key="21">
    <source>
        <dbReference type="Proteomes" id="UP000249293"/>
    </source>
</evidence>
<dbReference type="PANTHER" id="PTHR12145">
    <property type="entry name" value="MANNAN ENDO-1,6-ALPHA-MANNOSIDASE DCW1"/>
    <property type="match status" value="1"/>
</dbReference>
<dbReference type="InterPro" id="IPR008928">
    <property type="entry name" value="6-hairpin_glycosidase_sf"/>
</dbReference>
<feature type="chain" id="PRO_5015032279" description="Mannan endo-1,6-alpha-mannosidase" evidence="13">
    <location>
        <begin position="21"/>
        <end position="449"/>
    </location>
</feature>
<dbReference type="Proteomes" id="UP000195871">
    <property type="component" value="Unassembled WGS sequence"/>
</dbReference>
<evidence type="ECO:0000256" key="4">
    <source>
        <dbReference type="ARBA" id="ARBA00012350"/>
    </source>
</evidence>
<evidence type="ECO:0000256" key="7">
    <source>
        <dbReference type="ARBA" id="ARBA00023136"/>
    </source>
</evidence>
<keyword evidence="9 11" id="KW-0326">Glycosidase</keyword>
<dbReference type="GO" id="GO:0008496">
    <property type="term" value="F:mannan endo-1,6-alpha-mannosidase activity"/>
    <property type="evidence" value="ECO:0007669"/>
    <property type="project" value="UniProtKB-UniRule"/>
</dbReference>
<evidence type="ECO:0000256" key="1">
    <source>
        <dbReference type="ARBA" id="ARBA00001452"/>
    </source>
</evidence>
<evidence type="ECO:0000256" key="8">
    <source>
        <dbReference type="ARBA" id="ARBA00023180"/>
    </source>
</evidence>
<dbReference type="Proteomes" id="UP000029867">
    <property type="component" value="Unassembled WGS sequence"/>
</dbReference>
<dbReference type="EC" id="3.2.1.101" evidence="4 11"/>
<reference evidence="17 20" key="5">
    <citation type="submission" date="2017-05" db="EMBL/GenBank/DDBJ databases">
        <title>The Genome Sequence of Candida krusei Ckrusei653.</title>
        <authorList>
            <person name="Cuomo C."/>
            <person name="Forche A."/>
            <person name="Young S."/>
            <person name="Abouelleil A."/>
            <person name="Cao P."/>
            <person name="Chapman S."/>
            <person name="Cusick C."/>
            <person name="Shea T."/>
            <person name="Nusbaum C."/>
            <person name="Birren B."/>
        </authorList>
    </citation>
    <scope>NUCLEOTIDE SEQUENCE [LARGE SCALE GENOMIC DNA]</scope>
    <source>
        <strain evidence="17 20">Ckrusei653</strain>
    </source>
</reference>
<reference evidence="18" key="1">
    <citation type="journal article" date="2014" name="Microb. Cell Fact.">
        <title>Exploiting Issatchenkia orientalis SD108 for succinic acid production.</title>
        <authorList>
            <person name="Xiao H."/>
            <person name="Shao Z."/>
            <person name="Jiang Y."/>
            <person name="Dole S."/>
            <person name="Zhao H."/>
        </authorList>
    </citation>
    <scope>NUCLEOTIDE SEQUENCE [LARGE SCALE GENOMIC DNA]</scope>
    <source>
        <strain evidence="18">SD108</strain>
    </source>
</reference>
<dbReference type="EMBL" id="CP028773">
    <property type="protein sequence ID" value="AWU74615.1"/>
    <property type="molecule type" value="Genomic_DNA"/>
</dbReference>
<dbReference type="EMBL" id="JQFK01000001">
    <property type="protein sequence ID" value="KGK40712.1"/>
    <property type="molecule type" value="Genomic_DNA"/>
</dbReference>
<dbReference type="EMBL" id="NHMM01000009">
    <property type="protein sequence ID" value="OUT20110.1"/>
    <property type="molecule type" value="Genomic_DNA"/>
</dbReference>
<organism evidence="15 18">
    <name type="scientific">Pichia kudriavzevii</name>
    <name type="common">Yeast</name>
    <name type="synonym">Issatchenkia orientalis</name>
    <dbReference type="NCBI Taxonomy" id="4909"/>
    <lineage>
        <taxon>Eukaryota</taxon>
        <taxon>Fungi</taxon>
        <taxon>Dikarya</taxon>
        <taxon>Ascomycota</taxon>
        <taxon>Saccharomycotina</taxon>
        <taxon>Pichiomycetes</taxon>
        <taxon>Pichiales</taxon>
        <taxon>Pichiaceae</taxon>
        <taxon>Pichia</taxon>
    </lineage>
</organism>
<evidence type="ECO:0000256" key="9">
    <source>
        <dbReference type="ARBA" id="ARBA00023295"/>
    </source>
</evidence>
<feature type="signal peptide" evidence="13">
    <location>
        <begin position="1"/>
        <end position="20"/>
    </location>
</feature>
<reference evidence="16" key="4">
    <citation type="submission" date="2017-01" db="EMBL/GenBank/DDBJ databases">
        <authorList>
            <person name="Mah S.A."/>
            <person name="Swanson W.J."/>
            <person name="Moy G.W."/>
            <person name="Vacquier V.D."/>
        </authorList>
    </citation>
    <scope>NUCLEOTIDE SEQUENCE [LARGE SCALE GENOMIC DNA]</scope>
    <source>
        <strain evidence="16">129</strain>
    </source>
</reference>
<dbReference type="GO" id="GO:0009272">
    <property type="term" value="P:fungal-type cell wall biogenesis"/>
    <property type="evidence" value="ECO:0007669"/>
    <property type="project" value="EnsemblFungi"/>
</dbReference>
<comment type="subcellular location">
    <subcellularLocation>
        <location evidence="2">Endomembrane system</location>
    </subcellularLocation>
</comment>
<dbReference type="OrthoDB" id="4187847at2759"/>
<evidence type="ECO:0000256" key="11">
    <source>
        <dbReference type="PIRNR" id="PIRNR016302"/>
    </source>
</evidence>
<dbReference type="STRING" id="4909.A0A099P8T8"/>
<dbReference type="GO" id="GO:0007117">
    <property type="term" value="P:budding cell bud growth"/>
    <property type="evidence" value="ECO:0007669"/>
    <property type="project" value="EnsemblFungi"/>
</dbReference>
<accession>A0A099P8T8</accession>
<dbReference type="eggNOG" id="ENOG502QSWP">
    <property type="taxonomic scope" value="Eukaryota"/>
</dbReference>
<dbReference type="GO" id="GO:0071555">
    <property type="term" value="P:cell wall organization"/>
    <property type="evidence" value="ECO:0007669"/>
    <property type="project" value="UniProtKB-KW"/>
</dbReference>
<dbReference type="InterPro" id="IPR014480">
    <property type="entry name" value="Mannan-1_6-alpha_mannosidase"/>
</dbReference>
<keyword evidence="12" id="KW-1133">Transmembrane helix</keyword>
<reference evidence="14 21" key="6">
    <citation type="submission" date="2018-06" db="EMBL/GenBank/DDBJ databases">
        <title>Population genomics shows no distinction between pathogenic Candida krusei and environmental Pichia kudriavzevii: One species, four names.</title>
        <authorList>
            <person name="Douglass A.P."/>
            <person name="Offei B."/>
            <person name="Braun-Galleani S."/>
            <person name="Coughlan A.Y."/>
            <person name="Martos A."/>
            <person name="Ortiz-Merino R.A."/>
            <person name="Byrne K.P."/>
            <person name="Wolfe K.H."/>
        </authorList>
    </citation>
    <scope>NUCLEOTIDE SEQUENCE [LARGE SCALE GENOMIC DNA]</scope>
    <source>
        <strain evidence="14 21">CBS573</strain>
    </source>
</reference>
<evidence type="ECO:0000313" key="14">
    <source>
        <dbReference type="EMBL" id="AWU74615.1"/>
    </source>
</evidence>
<evidence type="ECO:0000256" key="10">
    <source>
        <dbReference type="ARBA" id="ARBA00023316"/>
    </source>
</evidence>
<keyword evidence="10" id="KW-0961">Cell wall biogenesis/degradation</keyword>
<keyword evidence="7 12" id="KW-0472">Membrane</keyword>
<comment type="similarity">
    <text evidence="3 11">Belongs to the glycosyl hydrolase 76 family.</text>
</comment>
<evidence type="ECO:0000313" key="16">
    <source>
        <dbReference type="EMBL" id="ONH71553.1"/>
    </source>
</evidence>
<evidence type="ECO:0000313" key="15">
    <source>
        <dbReference type="EMBL" id="KGK40712.1"/>
    </source>
</evidence>
<evidence type="ECO:0000313" key="20">
    <source>
        <dbReference type="Proteomes" id="UP000195871"/>
    </source>
</evidence>
<keyword evidence="5 13" id="KW-0732">Signal</keyword>
<dbReference type="Proteomes" id="UP000189274">
    <property type="component" value="Unassembled WGS sequence"/>
</dbReference>
<dbReference type="EMBL" id="MQVM01000032">
    <property type="protein sequence ID" value="ONH71553.1"/>
    <property type="molecule type" value="Genomic_DNA"/>
</dbReference>
<dbReference type="Pfam" id="PF03663">
    <property type="entry name" value="Glyco_hydro_76"/>
    <property type="match status" value="1"/>
</dbReference>
<dbReference type="GO" id="GO:0012505">
    <property type="term" value="C:endomembrane system"/>
    <property type="evidence" value="ECO:0007669"/>
    <property type="project" value="UniProtKB-SubCell"/>
</dbReference>
<feature type="transmembrane region" description="Helical" evidence="12">
    <location>
        <begin position="427"/>
        <end position="448"/>
    </location>
</feature>
<dbReference type="VEuPathDB" id="FungiDB:C5L36_0A11930"/>
<dbReference type="PIRSF" id="PIRSF016302">
    <property type="entry name" value="Man_a_manosd"/>
    <property type="match status" value="1"/>
</dbReference>
<comment type="catalytic activity">
    <reaction evidence="1 11">
        <text>Random hydrolysis of (1-&gt;6)-alpha-D-mannosidic linkages in unbranched (1-&gt;6)-mannans.</text>
        <dbReference type="EC" id="3.2.1.101"/>
    </reaction>
</comment>
<dbReference type="GO" id="GO:0005886">
    <property type="term" value="C:plasma membrane"/>
    <property type="evidence" value="ECO:0007669"/>
    <property type="project" value="EnsemblFungi"/>
</dbReference>
<name>A0A099P8T8_PICKU</name>
<dbReference type="FunFam" id="1.50.10.20:FF:000006">
    <property type="entry name" value="Mannan endo-1,6-alpha-mannosidase"/>
    <property type="match status" value="1"/>
</dbReference>
<keyword evidence="6 11" id="KW-0378">Hydrolase</keyword>
<dbReference type="Proteomes" id="UP000249293">
    <property type="component" value="Chromosome 1"/>
</dbReference>
<evidence type="ECO:0000313" key="17">
    <source>
        <dbReference type="EMBL" id="OUT20110.1"/>
    </source>
</evidence>
<evidence type="ECO:0000256" key="2">
    <source>
        <dbReference type="ARBA" id="ARBA00004308"/>
    </source>
</evidence>
<gene>
    <name evidence="16" type="ORF">BOH78_4436</name>
    <name evidence="14" type="ORF">C5L36_0A11930</name>
    <name evidence="17" type="ORF">CAS74_004850</name>
    <name evidence="15" type="ORF">JL09_g171</name>
</gene>
<dbReference type="GO" id="GO:0016052">
    <property type="term" value="P:carbohydrate catabolic process"/>
    <property type="evidence" value="ECO:0007669"/>
    <property type="project" value="InterPro"/>
</dbReference>
<proteinExistence type="inferred from homology"/>
<reference evidence="19" key="3">
    <citation type="journal article" date="2017" name="Genome Announc.">
        <title>Genome sequences of Cyberlindnera fabianii 65, Pichia kudriavzevii 129, and Saccharomyces cerevisiae 131 isolated from fermented masau fruits in Zimbabwe.</title>
        <authorList>
            <person name="van Rijswijck I.M.H."/>
            <person name="Derks M.F.L."/>
            <person name="Abee T."/>
            <person name="de Ridder D."/>
            <person name="Smid E.J."/>
        </authorList>
    </citation>
    <scope>NUCLEOTIDE SEQUENCE [LARGE SCALE GENOMIC DNA]</scope>
    <source>
        <strain evidence="19">129</strain>
    </source>
</reference>
<dbReference type="AlphaFoldDB" id="A0A099P8T8"/>
<dbReference type="HOGENOM" id="CLU_025694_1_1_1"/>
<evidence type="ECO:0000256" key="3">
    <source>
        <dbReference type="ARBA" id="ARBA00009699"/>
    </source>
</evidence>
<evidence type="ECO:0000313" key="18">
    <source>
        <dbReference type="Proteomes" id="UP000029867"/>
    </source>
</evidence>
<evidence type="ECO:0000313" key="19">
    <source>
        <dbReference type="Proteomes" id="UP000189274"/>
    </source>
</evidence>
<dbReference type="InterPro" id="IPR005198">
    <property type="entry name" value="Glyco_hydro_76"/>
</dbReference>